<reference evidence="2 3" key="1">
    <citation type="submission" date="2021-01" db="EMBL/GenBank/DDBJ databases">
        <title>Actinoplanes sp. nov. LDG1-06 isolated from lichen.</title>
        <authorList>
            <person name="Saeng-In P."/>
            <person name="Phongsopitanun W."/>
            <person name="Kanchanasin P."/>
            <person name="Yuki M."/>
            <person name="Kudo T."/>
            <person name="Ohkuma M."/>
            <person name="Tanasupawat S."/>
        </authorList>
    </citation>
    <scope>NUCLEOTIDE SEQUENCE [LARGE SCALE GENOMIC DNA]</scope>
    <source>
        <strain evidence="2 3">LDG1-06</strain>
    </source>
</reference>
<sequence>MSGDLFAQRPRWSATPARVRSAVEEVCGARAVKVRDVSGGMSPGPAAILALANGRRVFVKAVSASAGAQSHRFYRREVVALEAMPAAAPTPRLIGSVEVGDWCALVMTVAEGSVAGPPWTADGVRLVEQACEQIAKLRAPTAVPRIGELLTDLDGWRRLRPDQLDAWERDHVKELADLADGWPEWTAGPALVHQDVRADNAVIDIAGGRAVLVDWSFGCAGAAWLDRARLAADIVGTGHHDGPAAALEAARNVLAGLPPGAIRFVAALAGMWRYRSTLPEPPGLPTLRTWQRTRALRVRHLLHRP</sequence>
<comment type="caution">
    <text evidence="2">The sequence shown here is derived from an EMBL/GenBank/DDBJ whole genome shotgun (WGS) entry which is preliminary data.</text>
</comment>
<dbReference type="Pfam" id="PF01636">
    <property type="entry name" value="APH"/>
    <property type="match status" value="1"/>
</dbReference>
<feature type="domain" description="Aminoglycoside phosphotransferase" evidence="1">
    <location>
        <begin position="54"/>
        <end position="252"/>
    </location>
</feature>
<accession>A0ABS2AUF9</accession>
<dbReference type="Proteomes" id="UP000632138">
    <property type="component" value="Unassembled WGS sequence"/>
</dbReference>
<protein>
    <submittedName>
        <fullName evidence="2">Aminoglycoside phosphotransferase family protein</fullName>
    </submittedName>
</protein>
<name>A0ABS2AUF9_9ACTN</name>
<dbReference type="SUPFAM" id="SSF56112">
    <property type="entry name" value="Protein kinase-like (PK-like)"/>
    <property type="match status" value="1"/>
</dbReference>
<dbReference type="EMBL" id="JAENHP010000036">
    <property type="protein sequence ID" value="MBM2623512.1"/>
    <property type="molecule type" value="Genomic_DNA"/>
</dbReference>
<evidence type="ECO:0000313" key="2">
    <source>
        <dbReference type="EMBL" id="MBM2623512.1"/>
    </source>
</evidence>
<organism evidence="2 3">
    <name type="scientific">Paractinoplanes ovalisporus</name>
    <dbReference type="NCBI Taxonomy" id="2810368"/>
    <lineage>
        <taxon>Bacteria</taxon>
        <taxon>Bacillati</taxon>
        <taxon>Actinomycetota</taxon>
        <taxon>Actinomycetes</taxon>
        <taxon>Micromonosporales</taxon>
        <taxon>Micromonosporaceae</taxon>
        <taxon>Paractinoplanes</taxon>
    </lineage>
</organism>
<keyword evidence="3" id="KW-1185">Reference proteome</keyword>
<dbReference type="InterPro" id="IPR011009">
    <property type="entry name" value="Kinase-like_dom_sf"/>
</dbReference>
<evidence type="ECO:0000259" key="1">
    <source>
        <dbReference type="Pfam" id="PF01636"/>
    </source>
</evidence>
<dbReference type="RefSeq" id="WP_203383855.1">
    <property type="nucleotide sequence ID" value="NZ_JAENHP010000036.1"/>
</dbReference>
<dbReference type="InterPro" id="IPR002575">
    <property type="entry name" value="Aminoglycoside_PTrfase"/>
</dbReference>
<dbReference type="Gene3D" id="3.90.1200.10">
    <property type="match status" value="1"/>
</dbReference>
<dbReference type="Gene3D" id="3.30.200.20">
    <property type="entry name" value="Phosphorylase Kinase, domain 1"/>
    <property type="match status" value="1"/>
</dbReference>
<gene>
    <name evidence="2" type="ORF">JIG36_49265</name>
</gene>
<proteinExistence type="predicted"/>
<evidence type="ECO:0000313" key="3">
    <source>
        <dbReference type="Proteomes" id="UP000632138"/>
    </source>
</evidence>